<feature type="transmembrane region" description="Helical" evidence="1">
    <location>
        <begin position="21"/>
        <end position="39"/>
    </location>
</feature>
<keyword evidence="1" id="KW-1133">Transmembrane helix</keyword>
<evidence type="ECO:0000256" key="1">
    <source>
        <dbReference type="SAM" id="Phobius"/>
    </source>
</evidence>
<dbReference type="Proteomes" id="UP000199598">
    <property type="component" value="Unassembled WGS sequence"/>
</dbReference>
<keyword evidence="3" id="KW-1185">Reference proteome</keyword>
<comment type="caution">
    <text evidence="2">The sequence shown here is derived from an EMBL/GenBank/DDBJ whole genome shotgun (WGS) entry which is preliminary data.</text>
</comment>
<organism evidence="2 3">
    <name type="scientific">Pseudovibrio ascidiaceicola</name>
    <dbReference type="NCBI Taxonomy" id="285279"/>
    <lineage>
        <taxon>Bacteria</taxon>
        <taxon>Pseudomonadati</taxon>
        <taxon>Pseudomonadota</taxon>
        <taxon>Alphaproteobacteria</taxon>
        <taxon>Hyphomicrobiales</taxon>
        <taxon>Stappiaceae</taxon>
        <taxon>Pseudovibrio</taxon>
    </lineage>
</organism>
<sequence length="160" mass="18084">MDTRGRVSNAVFKLQYSNQEAISNLYLAILALGAFQFLLGVGFFEQKTEEIDAASYTRFYAFWGKGLLIAVFGKLILLYFIENRRFLNKRHHWFLRLLITLLFALLVVLPLVGGMRVLVNEGFSSYLGLTLASRMRGDSVYFLAELHTALAYALGCATIV</sequence>
<evidence type="ECO:0000313" key="2">
    <source>
        <dbReference type="EMBL" id="SFK95727.1"/>
    </source>
</evidence>
<accession>A0A1I4DU02</accession>
<keyword evidence="1" id="KW-0812">Transmembrane</keyword>
<feature type="transmembrane region" description="Helical" evidence="1">
    <location>
        <begin position="59"/>
        <end position="81"/>
    </location>
</feature>
<evidence type="ECO:0000313" key="3">
    <source>
        <dbReference type="Proteomes" id="UP000199598"/>
    </source>
</evidence>
<protein>
    <submittedName>
        <fullName evidence="2">Uncharacterized protein</fullName>
    </submittedName>
</protein>
<reference evidence="2 3" key="1">
    <citation type="submission" date="2016-10" db="EMBL/GenBank/DDBJ databases">
        <authorList>
            <person name="Varghese N."/>
            <person name="Submissions S."/>
        </authorList>
    </citation>
    <scope>NUCLEOTIDE SEQUENCE [LARGE SCALE GENOMIC DNA]</scope>
    <source>
        <strain evidence="2 3">DSM 16392</strain>
    </source>
</reference>
<keyword evidence="1" id="KW-0472">Membrane</keyword>
<gene>
    <name evidence="2" type="ORF">SAMN04488518_112129</name>
</gene>
<feature type="transmembrane region" description="Helical" evidence="1">
    <location>
        <begin position="93"/>
        <end position="119"/>
    </location>
</feature>
<dbReference type="RefSeq" id="WP_093522422.1">
    <property type="nucleotide sequence ID" value="NZ_FOSK01000012.1"/>
</dbReference>
<dbReference type="EMBL" id="FOSK01000012">
    <property type="protein sequence ID" value="SFK95727.1"/>
    <property type="molecule type" value="Genomic_DNA"/>
</dbReference>
<proteinExistence type="predicted"/>
<name>A0A1I4DU02_9HYPH</name>